<dbReference type="InterPro" id="IPR051494">
    <property type="entry name" value="BSD_domain-containing"/>
</dbReference>
<dbReference type="Gene3D" id="1.10.3970.10">
    <property type="entry name" value="BSD domain"/>
    <property type="match status" value="1"/>
</dbReference>
<reference evidence="3" key="1">
    <citation type="submission" date="2020-05" db="UniProtKB">
        <authorList>
            <consortium name="EnsemblMetazoa"/>
        </authorList>
    </citation>
    <scope>IDENTIFICATION</scope>
    <source>
        <strain evidence="3">BB02</strain>
    </source>
</reference>
<dbReference type="EnsemblMetazoa" id="BGLB028006-RA">
    <property type="protein sequence ID" value="BGLB028006-PA"/>
    <property type="gene ID" value="BGLB028006"/>
</dbReference>
<organism evidence="3 4">
    <name type="scientific">Biomphalaria glabrata</name>
    <name type="common">Bloodfluke planorb</name>
    <name type="synonym">Freshwater snail</name>
    <dbReference type="NCBI Taxonomy" id="6526"/>
    <lineage>
        <taxon>Eukaryota</taxon>
        <taxon>Metazoa</taxon>
        <taxon>Spiralia</taxon>
        <taxon>Lophotrochozoa</taxon>
        <taxon>Mollusca</taxon>
        <taxon>Gastropoda</taxon>
        <taxon>Heterobranchia</taxon>
        <taxon>Euthyneura</taxon>
        <taxon>Panpulmonata</taxon>
        <taxon>Hygrophila</taxon>
        <taxon>Lymnaeoidea</taxon>
        <taxon>Planorbidae</taxon>
        <taxon>Biomphalaria</taxon>
    </lineage>
</organism>
<dbReference type="AlphaFoldDB" id="A0A2C9L818"/>
<dbReference type="SMART" id="SM00751">
    <property type="entry name" value="BSD"/>
    <property type="match status" value="1"/>
</dbReference>
<dbReference type="VEuPathDB" id="VectorBase:BGLB028006"/>
<feature type="region of interest" description="Disordered" evidence="1">
    <location>
        <begin position="231"/>
        <end position="327"/>
    </location>
</feature>
<accession>A0A2C9L818</accession>
<feature type="domain" description="BSD" evidence="2">
    <location>
        <begin position="164"/>
        <end position="216"/>
    </location>
</feature>
<dbReference type="STRING" id="6526.A0A2C9L818"/>
<dbReference type="InterPro" id="IPR035925">
    <property type="entry name" value="BSD_dom_sf"/>
</dbReference>
<dbReference type="Proteomes" id="UP000076420">
    <property type="component" value="Unassembled WGS sequence"/>
</dbReference>
<dbReference type="PROSITE" id="PS50858">
    <property type="entry name" value="BSD"/>
    <property type="match status" value="1"/>
</dbReference>
<sequence>MDETYSEKNIFEFESNLLQSQQITMADGQANQDKNSWESWLGGWVQAAKEKSSTALEFVKKDLAEFTCTMQKETEKAVEKTIETLNKEKTTQATNKVKAGFSSFLDNISKVLVIPPDDDYVPMKVAADGSGLYDRGKARLHAIQLDAGTYMDPPKGPPEQYNMWLESFDMDKHKGEISELLVSKVEVRALYTRMVPGEVSHAEFWQRYFYRVHQLECDEARKQALMKRAEQARGDSLGWDDEEDWSGAEEEDPHSDREKVSRQPQLSHSGQKITVIKPEPPQRADEYEPEPQKKTELVTQIDPQKQTEPQTESEPQTRSTEITTVDQKEHLLLTEVKDLLPDKLSESVNNATPTEDAAKVGDEPEEAYFAEPLDSHAVDVPLRQTVEVSDDLTHLSQLNNPPLTNLWSLHIPEDVPKADFVDTGSKPSFVLDDQTTLVSKVTEQETVKDSSGVTTNESSTCLADKPSVPNLVLNVETLVSAKQTTQKLEADESLTQVCVSPDSTSPFESVPVPDPSACLEPKMTQAKVDSSESSEETSESSLEHVTLDGNSDNNTCHSDCPQDQDVNDINISVKGDMVLVGERISPLSDNSDMKESSYYLSLSATKPEYLCLVPELGQEDDWEQDFDIEITEDDLKAADNIAKKLSENLNMDADDWENWE</sequence>
<proteinExistence type="predicted"/>
<dbReference type="GO" id="GO:0005737">
    <property type="term" value="C:cytoplasm"/>
    <property type="evidence" value="ECO:0007669"/>
    <property type="project" value="TreeGrafter"/>
</dbReference>
<dbReference type="PANTHER" id="PTHR16019">
    <property type="entry name" value="SYNAPSE-ASSOCIATED PROTEIN"/>
    <property type="match status" value="1"/>
</dbReference>
<feature type="compositionally biased region" description="Polar residues" evidence="1">
    <location>
        <begin position="449"/>
        <end position="461"/>
    </location>
</feature>
<dbReference type="SUPFAM" id="SSF140383">
    <property type="entry name" value="BSD domain-like"/>
    <property type="match status" value="1"/>
</dbReference>
<feature type="region of interest" description="Disordered" evidence="1">
    <location>
        <begin position="499"/>
        <end position="564"/>
    </location>
</feature>
<evidence type="ECO:0000313" key="3">
    <source>
        <dbReference type="EnsemblMetazoa" id="BGLB028006-PA"/>
    </source>
</evidence>
<feature type="compositionally biased region" description="Polar residues" evidence="1">
    <location>
        <begin position="262"/>
        <end position="272"/>
    </location>
</feature>
<feature type="compositionally biased region" description="Acidic residues" evidence="1">
    <location>
        <begin position="238"/>
        <end position="253"/>
    </location>
</feature>
<evidence type="ECO:0000313" key="4">
    <source>
        <dbReference type="Proteomes" id="UP000076420"/>
    </source>
</evidence>
<feature type="compositionally biased region" description="Basic and acidic residues" evidence="1">
    <location>
        <begin position="280"/>
        <end position="296"/>
    </location>
</feature>
<dbReference type="Pfam" id="PF03909">
    <property type="entry name" value="BSD"/>
    <property type="match status" value="1"/>
</dbReference>
<feature type="region of interest" description="Disordered" evidence="1">
    <location>
        <begin position="442"/>
        <end position="461"/>
    </location>
</feature>
<protein>
    <recommendedName>
        <fullName evidence="2">BSD domain-containing protein</fullName>
    </recommendedName>
</protein>
<feature type="compositionally biased region" description="Polar residues" evidence="1">
    <location>
        <begin position="548"/>
        <end position="557"/>
    </location>
</feature>
<dbReference type="KEGG" id="bgt:106057661"/>
<name>A0A2C9L818_BIOGL</name>
<dbReference type="InterPro" id="IPR005607">
    <property type="entry name" value="BSD_dom"/>
</dbReference>
<dbReference type="PANTHER" id="PTHR16019:SF5">
    <property type="entry name" value="BSD DOMAIN-CONTAINING PROTEIN 1"/>
    <property type="match status" value="1"/>
</dbReference>
<evidence type="ECO:0000259" key="2">
    <source>
        <dbReference type="PROSITE" id="PS50858"/>
    </source>
</evidence>
<dbReference type="OrthoDB" id="73788at2759"/>
<feature type="compositionally biased region" description="Polar residues" evidence="1">
    <location>
        <begin position="297"/>
        <end position="325"/>
    </location>
</feature>
<dbReference type="RefSeq" id="XP_013070421.2">
    <property type="nucleotide sequence ID" value="XM_013214967.2"/>
</dbReference>
<gene>
    <name evidence="3" type="primary">106057661</name>
</gene>
<dbReference type="VEuPathDB" id="VectorBase:BGLAX_045695"/>
<evidence type="ECO:0000256" key="1">
    <source>
        <dbReference type="SAM" id="MobiDB-lite"/>
    </source>
</evidence>